<dbReference type="InterPro" id="IPR026848">
    <property type="entry name" value="Fancl"/>
</dbReference>
<dbReference type="InterPro" id="IPR044037">
    <property type="entry name" value="FANCL_d3"/>
</dbReference>
<evidence type="ECO:0000259" key="2">
    <source>
        <dbReference type="Pfam" id="PF18891"/>
    </source>
</evidence>
<reference evidence="5 6" key="1">
    <citation type="submission" date="2024-06" db="EMBL/GenBank/DDBJ databases">
        <title>A chromosome-level genome assembly of beet webworm, Loxostege sticticalis.</title>
        <authorList>
            <person name="Zhang Y."/>
        </authorList>
    </citation>
    <scope>NUCLEOTIDE SEQUENCE [LARGE SCALE GENOMIC DNA]</scope>
    <source>
        <strain evidence="4">AQ026</strain>
        <strain evidence="3">AQ028</strain>
        <tissue evidence="3">Male pupae</tissue>
        <tissue evidence="4">Whole body</tissue>
    </source>
</reference>
<organism evidence="3 6">
    <name type="scientific">Loxostege sticticalis</name>
    <name type="common">Beet webworm moth</name>
    <dbReference type="NCBI Taxonomy" id="481309"/>
    <lineage>
        <taxon>Eukaryota</taxon>
        <taxon>Metazoa</taxon>
        <taxon>Ecdysozoa</taxon>
        <taxon>Arthropoda</taxon>
        <taxon>Hexapoda</taxon>
        <taxon>Insecta</taxon>
        <taxon>Pterygota</taxon>
        <taxon>Neoptera</taxon>
        <taxon>Endopterygota</taxon>
        <taxon>Lepidoptera</taxon>
        <taxon>Glossata</taxon>
        <taxon>Ditrysia</taxon>
        <taxon>Pyraloidea</taxon>
        <taxon>Crambidae</taxon>
        <taxon>Pyraustinae</taxon>
        <taxon>Loxostege</taxon>
    </lineage>
</organism>
<dbReference type="InterPro" id="IPR013083">
    <property type="entry name" value="Znf_RING/FYVE/PHD"/>
</dbReference>
<proteinExistence type="predicted"/>
<evidence type="ECO:0008006" key="7">
    <source>
        <dbReference type="Google" id="ProtNLM"/>
    </source>
</evidence>
<dbReference type="SMART" id="SM01197">
    <property type="entry name" value="FANCL_C"/>
    <property type="match status" value="1"/>
</dbReference>
<name>A0ABD0SRU7_LOXSC</name>
<evidence type="ECO:0000313" key="6">
    <source>
        <dbReference type="Proteomes" id="UP001549921"/>
    </source>
</evidence>
<dbReference type="CDD" id="cd23832">
    <property type="entry name" value="DRWD-C_FANCL"/>
    <property type="match status" value="1"/>
</dbReference>
<evidence type="ECO:0000313" key="3">
    <source>
        <dbReference type="EMBL" id="KAL0822566.1"/>
    </source>
</evidence>
<dbReference type="Gene3D" id="3.30.40.10">
    <property type="entry name" value="Zinc/RING finger domain, C3HC4 (zinc finger)"/>
    <property type="match status" value="1"/>
</dbReference>
<dbReference type="PANTHER" id="PTHR13206:SF0">
    <property type="entry name" value="E3 UBIQUITIN-PROTEIN LIGASE FANCL"/>
    <property type="match status" value="1"/>
</dbReference>
<feature type="domain" description="FANCL C-terminal" evidence="1">
    <location>
        <begin position="247"/>
        <end position="310"/>
    </location>
</feature>
<evidence type="ECO:0000259" key="1">
    <source>
        <dbReference type="Pfam" id="PF11793"/>
    </source>
</evidence>
<dbReference type="Pfam" id="PF11793">
    <property type="entry name" value="FANCL_C"/>
    <property type="match status" value="1"/>
</dbReference>
<keyword evidence="5" id="KW-1185">Reference proteome</keyword>
<evidence type="ECO:0000313" key="4">
    <source>
        <dbReference type="EMBL" id="KAL0871970.1"/>
    </source>
</evidence>
<dbReference type="Gene3D" id="3.10.110.20">
    <property type="entry name" value="RWD domain-like"/>
    <property type="match status" value="1"/>
</dbReference>
<dbReference type="EMBL" id="JBEUOH010000016">
    <property type="protein sequence ID" value="KAL0871970.1"/>
    <property type="molecule type" value="Genomic_DNA"/>
</dbReference>
<sequence>MDLVEEIESLLQNGSNCSLPVLLDSLKSVVTQKICTTETVTADLIDLEFLEDVKNIISYENIPVFFGKTLRDIKCIILDERLREHPIFIMYKGPKKLIISSVVLPHSPLQDREYTSLEEIITAFKKHVDSLSTYFHELERIDRFCTIMEPVEPTFKDDYRRILLDDRIWLHVEVTPEGLASNIHLVGQSELWSNKLQQGLLSWDHDKEIIENIMTVFDLVNFPAGSRKSSTTTTISDDRPMIEPSLCGICLCAELPESPGIPLPLCPNPPCGVYFHRNCLFQWLVACGGGRPPPFGVATGSCPACLESIACCERDD</sequence>
<accession>A0ABD0SRU7</accession>
<dbReference type="InterPro" id="IPR026850">
    <property type="entry name" value="FANCL_C"/>
</dbReference>
<dbReference type="PANTHER" id="PTHR13206">
    <property type="entry name" value="UBIQUITIN LIGASE PROTEIN PHF9 FANCONI ANEMIA GROUP L PROTEIN"/>
    <property type="match status" value="1"/>
</dbReference>
<evidence type="ECO:0000313" key="5">
    <source>
        <dbReference type="Proteomes" id="UP001549920"/>
    </source>
</evidence>
<dbReference type="AlphaFoldDB" id="A0ABD0SRU7"/>
<comment type="caution">
    <text evidence="3">The sequence shown here is derived from an EMBL/GenBank/DDBJ whole genome shotgun (WGS) entry which is preliminary data.</text>
</comment>
<protein>
    <recommendedName>
        <fullName evidence="7">RING-type domain-containing protein</fullName>
    </recommendedName>
</protein>
<dbReference type="Proteomes" id="UP001549921">
    <property type="component" value="Unassembled WGS sequence"/>
</dbReference>
<dbReference type="Proteomes" id="UP001549920">
    <property type="component" value="Unassembled WGS sequence"/>
</dbReference>
<gene>
    <name evidence="4" type="ORF">ABMA27_004412</name>
    <name evidence="3" type="ORF">ABMA28_004608</name>
</gene>
<dbReference type="Pfam" id="PF18891">
    <property type="entry name" value="FANCL_d3"/>
    <property type="match status" value="1"/>
</dbReference>
<feature type="domain" description="FANCL UBC-like" evidence="2">
    <location>
        <begin position="134"/>
        <end position="223"/>
    </location>
</feature>
<dbReference type="InterPro" id="IPR043003">
    <property type="entry name" value="FANCL_d3_sf"/>
</dbReference>
<dbReference type="EMBL" id="JBEDNZ010000016">
    <property type="protein sequence ID" value="KAL0822566.1"/>
    <property type="molecule type" value="Genomic_DNA"/>
</dbReference>